<dbReference type="InterPro" id="IPR001867">
    <property type="entry name" value="OmpR/PhoB-type_DNA-bd"/>
</dbReference>
<reference evidence="12 13" key="1">
    <citation type="submission" date="2019-11" db="EMBL/GenBank/DDBJ databases">
        <title>Type strains purchased from KCTC, JCM and DSMZ.</title>
        <authorList>
            <person name="Lu H."/>
        </authorList>
    </citation>
    <scope>NUCLEOTIDE SEQUENCE [LARGE SCALE GENOMIC DNA]</scope>
    <source>
        <strain evidence="12 13">JCM 31587</strain>
    </source>
</reference>
<dbReference type="InterPro" id="IPR039420">
    <property type="entry name" value="WalR-like"/>
</dbReference>
<evidence type="ECO:0000313" key="13">
    <source>
        <dbReference type="Proteomes" id="UP000472320"/>
    </source>
</evidence>
<evidence type="ECO:0000256" key="6">
    <source>
        <dbReference type="ARBA" id="ARBA00023125"/>
    </source>
</evidence>
<dbReference type="PROSITE" id="PS51755">
    <property type="entry name" value="OMPR_PHOB"/>
    <property type="match status" value="1"/>
</dbReference>
<dbReference type="InterPro" id="IPR001789">
    <property type="entry name" value="Sig_transdc_resp-reg_receiver"/>
</dbReference>
<dbReference type="Gene3D" id="6.10.250.690">
    <property type="match status" value="1"/>
</dbReference>
<dbReference type="FunFam" id="1.10.10.10:FF:000099">
    <property type="entry name" value="Two-component system response regulator TorR"/>
    <property type="match status" value="1"/>
</dbReference>
<dbReference type="GO" id="GO:0005829">
    <property type="term" value="C:cytosol"/>
    <property type="evidence" value="ECO:0007669"/>
    <property type="project" value="TreeGrafter"/>
</dbReference>
<evidence type="ECO:0000259" key="10">
    <source>
        <dbReference type="PROSITE" id="PS50110"/>
    </source>
</evidence>
<keyword evidence="6 9" id="KW-0238">DNA-binding</keyword>
<dbReference type="Pfam" id="PF00072">
    <property type="entry name" value="Response_reg"/>
    <property type="match status" value="1"/>
</dbReference>
<feature type="domain" description="OmpR/PhoB-type" evidence="11">
    <location>
        <begin position="140"/>
        <end position="239"/>
    </location>
</feature>
<dbReference type="Gene3D" id="3.40.50.2300">
    <property type="match status" value="1"/>
</dbReference>
<evidence type="ECO:0000313" key="12">
    <source>
        <dbReference type="EMBL" id="MTW11894.1"/>
    </source>
</evidence>
<keyword evidence="3 8" id="KW-0597">Phosphoprotein</keyword>
<dbReference type="Proteomes" id="UP000472320">
    <property type="component" value="Unassembled WGS sequence"/>
</dbReference>
<evidence type="ECO:0000256" key="2">
    <source>
        <dbReference type="ARBA" id="ARBA00022490"/>
    </source>
</evidence>
<dbReference type="SUPFAM" id="SSF46894">
    <property type="entry name" value="C-terminal effector domain of the bipartite response regulators"/>
    <property type="match status" value="1"/>
</dbReference>
<dbReference type="SMART" id="SM00448">
    <property type="entry name" value="REC"/>
    <property type="match status" value="1"/>
</dbReference>
<feature type="domain" description="Response regulatory" evidence="10">
    <location>
        <begin position="5"/>
        <end position="125"/>
    </location>
</feature>
<evidence type="ECO:0000259" key="11">
    <source>
        <dbReference type="PROSITE" id="PS51755"/>
    </source>
</evidence>
<dbReference type="SMART" id="SM00862">
    <property type="entry name" value="Trans_reg_C"/>
    <property type="match status" value="1"/>
</dbReference>
<comment type="caution">
    <text evidence="12">The sequence shown here is derived from an EMBL/GenBank/DDBJ whole genome shotgun (WGS) entry which is preliminary data.</text>
</comment>
<dbReference type="AlphaFoldDB" id="A0A6L6QIJ9"/>
<dbReference type="RefSeq" id="WP_155454840.1">
    <property type="nucleotide sequence ID" value="NZ_WNKX01000010.1"/>
</dbReference>
<keyword evidence="4" id="KW-0902">Two-component regulatory system</keyword>
<evidence type="ECO:0000256" key="9">
    <source>
        <dbReference type="PROSITE-ProRule" id="PRU01091"/>
    </source>
</evidence>
<sequence length="243" mass="26570">MSKPLILIIDDDQRLAAMVETYLAQNGLRVEHAGTAQAGLDRLAQAAPGNYAALILDLMLPDVDGLEVCRRLRAMPQPLRSLPVLMLTAKGDPLDRVIGLELGADDYLPKPFEPRELLARLRALLRRPTLADAGSAAAAEPALHFGRLEINPGARVVRVDGAERPMTAYQFDLLMAFAQRAGRVLSREQLLEALNGGTLEPFDRSIDVHVGRLRAIIEDDPKSPRRIITVRGAGYVFAKVQDA</sequence>
<dbReference type="GO" id="GO:0032993">
    <property type="term" value="C:protein-DNA complex"/>
    <property type="evidence" value="ECO:0007669"/>
    <property type="project" value="TreeGrafter"/>
</dbReference>
<keyword evidence="13" id="KW-1185">Reference proteome</keyword>
<keyword evidence="2" id="KW-0963">Cytoplasm</keyword>
<dbReference type="InterPro" id="IPR036388">
    <property type="entry name" value="WH-like_DNA-bd_sf"/>
</dbReference>
<evidence type="ECO:0000256" key="5">
    <source>
        <dbReference type="ARBA" id="ARBA00023015"/>
    </source>
</evidence>
<dbReference type="Pfam" id="PF00486">
    <property type="entry name" value="Trans_reg_C"/>
    <property type="match status" value="1"/>
</dbReference>
<keyword evidence="5" id="KW-0805">Transcription regulation</keyword>
<dbReference type="GO" id="GO:0000976">
    <property type="term" value="F:transcription cis-regulatory region binding"/>
    <property type="evidence" value="ECO:0007669"/>
    <property type="project" value="TreeGrafter"/>
</dbReference>
<gene>
    <name evidence="12" type="ORF">GM658_14915</name>
</gene>
<keyword evidence="7" id="KW-0804">Transcription</keyword>
<name>A0A6L6QIJ9_9BURK</name>
<dbReference type="CDD" id="cd00383">
    <property type="entry name" value="trans_reg_C"/>
    <property type="match status" value="1"/>
</dbReference>
<feature type="modified residue" description="4-aspartylphosphate" evidence="8">
    <location>
        <position position="57"/>
    </location>
</feature>
<dbReference type="EMBL" id="WNKX01000010">
    <property type="protein sequence ID" value="MTW11894.1"/>
    <property type="molecule type" value="Genomic_DNA"/>
</dbReference>
<dbReference type="OrthoDB" id="165980at2"/>
<protein>
    <submittedName>
        <fullName evidence="12">Response regulator</fullName>
    </submittedName>
</protein>
<evidence type="ECO:0000256" key="7">
    <source>
        <dbReference type="ARBA" id="ARBA00023163"/>
    </source>
</evidence>
<dbReference type="PANTHER" id="PTHR48111">
    <property type="entry name" value="REGULATOR OF RPOS"/>
    <property type="match status" value="1"/>
</dbReference>
<feature type="DNA-binding region" description="OmpR/PhoB-type" evidence="9">
    <location>
        <begin position="140"/>
        <end position="239"/>
    </location>
</feature>
<dbReference type="PANTHER" id="PTHR48111:SF4">
    <property type="entry name" value="DNA-BINDING DUAL TRANSCRIPTIONAL REGULATOR OMPR"/>
    <property type="match status" value="1"/>
</dbReference>
<dbReference type="SUPFAM" id="SSF52172">
    <property type="entry name" value="CheY-like"/>
    <property type="match status" value="1"/>
</dbReference>
<dbReference type="InterPro" id="IPR016032">
    <property type="entry name" value="Sig_transdc_resp-reg_C-effctor"/>
</dbReference>
<evidence type="ECO:0000256" key="8">
    <source>
        <dbReference type="PROSITE-ProRule" id="PRU00169"/>
    </source>
</evidence>
<organism evidence="12 13">
    <name type="scientific">Massilia eburnea</name>
    <dbReference type="NCBI Taxonomy" id="1776165"/>
    <lineage>
        <taxon>Bacteria</taxon>
        <taxon>Pseudomonadati</taxon>
        <taxon>Pseudomonadota</taxon>
        <taxon>Betaproteobacteria</taxon>
        <taxon>Burkholderiales</taxon>
        <taxon>Oxalobacteraceae</taxon>
        <taxon>Telluria group</taxon>
        <taxon>Massilia</taxon>
    </lineage>
</organism>
<dbReference type="Gene3D" id="1.10.10.10">
    <property type="entry name" value="Winged helix-like DNA-binding domain superfamily/Winged helix DNA-binding domain"/>
    <property type="match status" value="1"/>
</dbReference>
<dbReference type="CDD" id="cd17574">
    <property type="entry name" value="REC_OmpR"/>
    <property type="match status" value="1"/>
</dbReference>
<evidence type="ECO:0000256" key="4">
    <source>
        <dbReference type="ARBA" id="ARBA00023012"/>
    </source>
</evidence>
<dbReference type="InterPro" id="IPR011006">
    <property type="entry name" value="CheY-like_superfamily"/>
</dbReference>
<dbReference type="GO" id="GO:0006355">
    <property type="term" value="P:regulation of DNA-templated transcription"/>
    <property type="evidence" value="ECO:0007669"/>
    <property type="project" value="InterPro"/>
</dbReference>
<comment type="subcellular location">
    <subcellularLocation>
        <location evidence="1">Cytoplasm</location>
    </subcellularLocation>
</comment>
<evidence type="ECO:0000256" key="1">
    <source>
        <dbReference type="ARBA" id="ARBA00004496"/>
    </source>
</evidence>
<proteinExistence type="predicted"/>
<accession>A0A6L6QIJ9</accession>
<evidence type="ECO:0000256" key="3">
    <source>
        <dbReference type="ARBA" id="ARBA00022553"/>
    </source>
</evidence>
<dbReference type="PROSITE" id="PS50110">
    <property type="entry name" value="RESPONSE_REGULATORY"/>
    <property type="match status" value="1"/>
</dbReference>
<dbReference type="GO" id="GO:0000156">
    <property type="term" value="F:phosphorelay response regulator activity"/>
    <property type="evidence" value="ECO:0007669"/>
    <property type="project" value="TreeGrafter"/>
</dbReference>